<dbReference type="GeneID" id="30208575"/>
<dbReference type="VEuPathDB" id="FungiDB:I302_04176"/>
<dbReference type="Proteomes" id="UP000092730">
    <property type="component" value="Chromosome 1"/>
</dbReference>
<feature type="compositionally biased region" description="Basic and acidic residues" evidence="1">
    <location>
        <begin position="9"/>
        <end position="39"/>
    </location>
</feature>
<feature type="compositionally biased region" description="Basic residues" evidence="1">
    <location>
        <begin position="78"/>
        <end position="88"/>
    </location>
</feature>
<dbReference type="RefSeq" id="XP_019047560.1">
    <property type="nucleotide sequence ID" value="XM_019190812.1"/>
</dbReference>
<dbReference type="EMBL" id="KI894020">
    <property type="protein sequence ID" value="OCF26490.1"/>
    <property type="molecule type" value="Genomic_DNA"/>
</dbReference>
<dbReference type="KEGG" id="kbi:30208575"/>
<reference evidence="3" key="4">
    <citation type="submission" date="2024-02" db="EMBL/GenBank/DDBJ databases">
        <title>Comparative genomics of Cryptococcus and Kwoniella reveals pathogenesis evolution and contrasting modes of karyotype evolution via chromosome fusion or intercentromeric recombination.</title>
        <authorList>
            <person name="Coelho M.A."/>
            <person name="David-Palma M."/>
            <person name="Shea T."/>
            <person name="Bowers K."/>
            <person name="McGinley-Smith S."/>
            <person name="Mohammad A.W."/>
            <person name="Gnirke A."/>
            <person name="Yurkov A.M."/>
            <person name="Nowrousian M."/>
            <person name="Sun S."/>
            <person name="Cuomo C.A."/>
            <person name="Heitman J."/>
        </authorList>
    </citation>
    <scope>NUCLEOTIDE SEQUENCE</scope>
    <source>
        <strain evidence="3">CBS 10118</strain>
    </source>
</reference>
<dbReference type="AlphaFoldDB" id="A0A1B9G661"/>
<protein>
    <submittedName>
        <fullName evidence="2">Uncharacterized protein</fullName>
    </submittedName>
</protein>
<evidence type="ECO:0000313" key="3">
    <source>
        <dbReference type="EMBL" id="WVW78840.1"/>
    </source>
</evidence>
<reference evidence="3" key="2">
    <citation type="submission" date="2013-07" db="EMBL/GenBank/DDBJ databases">
        <authorList>
            <consortium name="The Broad Institute Genome Sequencing Platform"/>
            <person name="Cuomo C."/>
            <person name="Litvintseva A."/>
            <person name="Chen Y."/>
            <person name="Heitman J."/>
            <person name="Sun S."/>
            <person name="Springer D."/>
            <person name="Dromer F."/>
            <person name="Young S.K."/>
            <person name="Zeng Q."/>
            <person name="Gargeya S."/>
            <person name="Fitzgerald M."/>
            <person name="Abouelleil A."/>
            <person name="Alvarado L."/>
            <person name="Berlin A.M."/>
            <person name="Chapman S.B."/>
            <person name="Dewar J."/>
            <person name="Goldberg J."/>
            <person name="Griggs A."/>
            <person name="Gujja S."/>
            <person name="Hansen M."/>
            <person name="Howarth C."/>
            <person name="Imamovic A."/>
            <person name="Larimer J."/>
            <person name="McCowan C."/>
            <person name="Murphy C."/>
            <person name="Pearson M."/>
            <person name="Priest M."/>
            <person name="Roberts A."/>
            <person name="Saif S."/>
            <person name="Shea T."/>
            <person name="Sykes S."/>
            <person name="Wortman J."/>
            <person name="Nusbaum C."/>
            <person name="Birren B."/>
        </authorList>
    </citation>
    <scope>NUCLEOTIDE SEQUENCE</scope>
    <source>
        <strain evidence="3">CBS 10118</strain>
    </source>
</reference>
<dbReference type="EMBL" id="CP144541">
    <property type="protein sequence ID" value="WVW78840.1"/>
    <property type="molecule type" value="Genomic_DNA"/>
</dbReference>
<feature type="region of interest" description="Disordered" evidence="1">
    <location>
        <begin position="1"/>
        <end position="88"/>
    </location>
</feature>
<feature type="compositionally biased region" description="Low complexity" evidence="1">
    <location>
        <begin position="57"/>
        <end position="68"/>
    </location>
</feature>
<accession>A0A1B9G661</accession>
<keyword evidence="4" id="KW-1185">Reference proteome</keyword>
<proteinExistence type="predicted"/>
<reference evidence="2" key="1">
    <citation type="submission" date="2013-07" db="EMBL/GenBank/DDBJ databases">
        <title>The Genome Sequence of Cryptococcus bestiolae CBS10118.</title>
        <authorList>
            <consortium name="The Broad Institute Genome Sequencing Platform"/>
            <person name="Cuomo C."/>
            <person name="Litvintseva A."/>
            <person name="Chen Y."/>
            <person name="Heitman J."/>
            <person name="Sun S."/>
            <person name="Springer D."/>
            <person name="Dromer F."/>
            <person name="Young S.K."/>
            <person name="Zeng Q."/>
            <person name="Gargeya S."/>
            <person name="Fitzgerald M."/>
            <person name="Abouelleil A."/>
            <person name="Alvarado L."/>
            <person name="Berlin A.M."/>
            <person name="Chapman S.B."/>
            <person name="Dewar J."/>
            <person name="Goldberg J."/>
            <person name="Griggs A."/>
            <person name="Gujja S."/>
            <person name="Hansen M."/>
            <person name="Howarth C."/>
            <person name="Imamovic A."/>
            <person name="Larimer J."/>
            <person name="McCowan C."/>
            <person name="Murphy C."/>
            <person name="Pearson M."/>
            <person name="Priest M."/>
            <person name="Roberts A."/>
            <person name="Saif S."/>
            <person name="Shea T."/>
            <person name="Sykes S."/>
            <person name="Wortman J."/>
            <person name="Nusbaum C."/>
            <person name="Birren B."/>
        </authorList>
    </citation>
    <scope>NUCLEOTIDE SEQUENCE [LARGE SCALE GENOMIC DNA]</scope>
    <source>
        <strain evidence="2">CBS 10118</strain>
    </source>
</reference>
<name>A0A1B9G661_9TREE</name>
<evidence type="ECO:0000313" key="2">
    <source>
        <dbReference type="EMBL" id="OCF26490.1"/>
    </source>
</evidence>
<feature type="compositionally biased region" description="Basic residues" evidence="1">
    <location>
        <begin position="44"/>
        <end position="56"/>
    </location>
</feature>
<reference evidence="2" key="3">
    <citation type="submission" date="2014-01" db="EMBL/GenBank/DDBJ databases">
        <title>Evolution of pathogenesis and genome organization in the Tremellales.</title>
        <authorList>
            <person name="Cuomo C."/>
            <person name="Litvintseva A."/>
            <person name="Heitman J."/>
            <person name="Chen Y."/>
            <person name="Sun S."/>
            <person name="Springer D."/>
            <person name="Dromer F."/>
            <person name="Young S."/>
            <person name="Zeng Q."/>
            <person name="Chapman S."/>
            <person name="Gujja S."/>
            <person name="Saif S."/>
            <person name="Birren B."/>
        </authorList>
    </citation>
    <scope>NUCLEOTIDE SEQUENCE</scope>
    <source>
        <strain evidence="2">CBS 10118</strain>
    </source>
</reference>
<sequence length="88" mass="9313">MKATFQEGEEMRVYTVKDVDGTGQPEARETTSTKAKDASSAKQTAKKATPKPKAKVTAKSAGTSKTAAMGRQSPARQTAKRGAGRLKK</sequence>
<evidence type="ECO:0000313" key="4">
    <source>
        <dbReference type="Proteomes" id="UP000092730"/>
    </source>
</evidence>
<evidence type="ECO:0000256" key="1">
    <source>
        <dbReference type="SAM" id="MobiDB-lite"/>
    </source>
</evidence>
<organism evidence="2">
    <name type="scientific">Kwoniella bestiolae CBS 10118</name>
    <dbReference type="NCBI Taxonomy" id="1296100"/>
    <lineage>
        <taxon>Eukaryota</taxon>
        <taxon>Fungi</taxon>
        <taxon>Dikarya</taxon>
        <taxon>Basidiomycota</taxon>
        <taxon>Agaricomycotina</taxon>
        <taxon>Tremellomycetes</taxon>
        <taxon>Tremellales</taxon>
        <taxon>Cryptococcaceae</taxon>
        <taxon>Kwoniella</taxon>
    </lineage>
</organism>
<gene>
    <name evidence="2" type="ORF">I302_04176</name>
    <name evidence="3" type="ORF">I302_100803</name>
</gene>